<evidence type="ECO:0000256" key="1">
    <source>
        <dbReference type="SAM" id="SignalP"/>
    </source>
</evidence>
<evidence type="ECO:0000313" key="4">
    <source>
        <dbReference type="Proteomes" id="UP001303889"/>
    </source>
</evidence>
<keyword evidence="4" id="KW-1185">Reference proteome</keyword>
<feature type="chain" id="PRO_5042942496" description="Ecp2 effector protein-like domain-containing protein" evidence="1">
    <location>
        <begin position="20"/>
        <end position="183"/>
    </location>
</feature>
<keyword evidence="1" id="KW-0732">Signal</keyword>
<dbReference type="Proteomes" id="UP001303889">
    <property type="component" value="Unassembled WGS sequence"/>
</dbReference>
<evidence type="ECO:0000313" key="3">
    <source>
        <dbReference type="EMBL" id="KAK3899269.1"/>
    </source>
</evidence>
<protein>
    <recommendedName>
        <fullName evidence="2">Ecp2 effector protein-like domain-containing protein</fullName>
    </recommendedName>
</protein>
<name>A0AAN6RQP0_9PEZI</name>
<dbReference type="AlphaFoldDB" id="A0AAN6RQP0"/>
<dbReference type="EMBL" id="MU855809">
    <property type="protein sequence ID" value="KAK3899269.1"/>
    <property type="molecule type" value="Genomic_DNA"/>
</dbReference>
<reference evidence="3" key="1">
    <citation type="journal article" date="2023" name="Mol. Phylogenet. Evol.">
        <title>Genome-scale phylogeny and comparative genomics of the fungal order Sordariales.</title>
        <authorList>
            <person name="Hensen N."/>
            <person name="Bonometti L."/>
            <person name="Westerberg I."/>
            <person name="Brannstrom I.O."/>
            <person name="Guillou S."/>
            <person name="Cros-Aarteil S."/>
            <person name="Calhoun S."/>
            <person name="Haridas S."/>
            <person name="Kuo A."/>
            <person name="Mondo S."/>
            <person name="Pangilinan J."/>
            <person name="Riley R."/>
            <person name="LaButti K."/>
            <person name="Andreopoulos B."/>
            <person name="Lipzen A."/>
            <person name="Chen C."/>
            <person name="Yan M."/>
            <person name="Daum C."/>
            <person name="Ng V."/>
            <person name="Clum A."/>
            <person name="Steindorff A."/>
            <person name="Ohm R.A."/>
            <person name="Martin F."/>
            <person name="Silar P."/>
            <person name="Natvig D.O."/>
            <person name="Lalanne C."/>
            <person name="Gautier V."/>
            <person name="Ament-Velasquez S.L."/>
            <person name="Kruys A."/>
            <person name="Hutchinson M.I."/>
            <person name="Powell A.J."/>
            <person name="Barry K."/>
            <person name="Miller A.N."/>
            <person name="Grigoriev I.V."/>
            <person name="Debuchy R."/>
            <person name="Gladieux P."/>
            <person name="Hiltunen Thoren M."/>
            <person name="Johannesson H."/>
        </authorList>
    </citation>
    <scope>NUCLEOTIDE SEQUENCE</scope>
    <source>
        <strain evidence="3">CBS 103.79</strain>
    </source>
</reference>
<dbReference type="Pfam" id="PF14856">
    <property type="entry name" value="Hce2"/>
    <property type="match status" value="1"/>
</dbReference>
<comment type="caution">
    <text evidence="3">The sequence shown here is derived from an EMBL/GenBank/DDBJ whole genome shotgun (WGS) entry which is preliminary data.</text>
</comment>
<feature type="domain" description="Ecp2 effector protein-like" evidence="2">
    <location>
        <begin position="54"/>
        <end position="160"/>
    </location>
</feature>
<reference evidence="3" key="2">
    <citation type="submission" date="2023-05" db="EMBL/GenBank/DDBJ databases">
        <authorList>
            <consortium name="Lawrence Berkeley National Laboratory"/>
            <person name="Steindorff A."/>
            <person name="Hensen N."/>
            <person name="Bonometti L."/>
            <person name="Westerberg I."/>
            <person name="Brannstrom I.O."/>
            <person name="Guillou S."/>
            <person name="Cros-Aarteil S."/>
            <person name="Calhoun S."/>
            <person name="Haridas S."/>
            <person name="Kuo A."/>
            <person name="Mondo S."/>
            <person name="Pangilinan J."/>
            <person name="Riley R."/>
            <person name="Labutti K."/>
            <person name="Andreopoulos B."/>
            <person name="Lipzen A."/>
            <person name="Chen C."/>
            <person name="Yanf M."/>
            <person name="Daum C."/>
            <person name="Ng V."/>
            <person name="Clum A."/>
            <person name="Ohm R."/>
            <person name="Martin F."/>
            <person name="Silar P."/>
            <person name="Natvig D."/>
            <person name="Lalanne C."/>
            <person name="Gautier V."/>
            <person name="Ament-Velasquez S.L."/>
            <person name="Kruys A."/>
            <person name="Hutchinson M.I."/>
            <person name="Powell A.J."/>
            <person name="Barry K."/>
            <person name="Miller A.N."/>
            <person name="Grigoriev I.V."/>
            <person name="Debuchy R."/>
            <person name="Gladieux P."/>
            <person name="Thoren M.H."/>
            <person name="Johannesson H."/>
        </authorList>
    </citation>
    <scope>NUCLEOTIDE SEQUENCE</scope>
    <source>
        <strain evidence="3">CBS 103.79</strain>
    </source>
</reference>
<accession>A0AAN6RQP0</accession>
<sequence length="183" mass="19748">MPSLSTLLLTLGAAALTLAAPSPNPPSTLKTSPSTPFTLSKRTIAYQSSNDCDYCGEAVPQYTFDAAQPLAADCVQITKDHPGPGFWTIPTSATLAAGPERWVTLAASGTCAFQVQQDLWETEVVEYQFGTNDLGFYVRSHASTYQAQDGRVGVTSSVYCRRYLGGDPTKSRLGYLDWRVAHT</sequence>
<dbReference type="InterPro" id="IPR029226">
    <property type="entry name" value="Ecp2-like"/>
</dbReference>
<evidence type="ECO:0000259" key="2">
    <source>
        <dbReference type="Pfam" id="PF14856"/>
    </source>
</evidence>
<proteinExistence type="predicted"/>
<gene>
    <name evidence="3" type="ORF">C8A05DRAFT_37122</name>
</gene>
<feature type="signal peptide" evidence="1">
    <location>
        <begin position="1"/>
        <end position="19"/>
    </location>
</feature>
<organism evidence="3 4">
    <name type="scientific">Staphylotrichum tortipilum</name>
    <dbReference type="NCBI Taxonomy" id="2831512"/>
    <lineage>
        <taxon>Eukaryota</taxon>
        <taxon>Fungi</taxon>
        <taxon>Dikarya</taxon>
        <taxon>Ascomycota</taxon>
        <taxon>Pezizomycotina</taxon>
        <taxon>Sordariomycetes</taxon>
        <taxon>Sordariomycetidae</taxon>
        <taxon>Sordariales</taxon>
        <taxon>Chaetomiaceae</taxon>
        <taxon>Staphylotrichum</taxon>
    </lineage>
</organism>